<dbReference type="Proteomes" id="UP000293874">
    <property type="component" value="Unassembled WGS sequence"/>
</dbReference>
<comment type="caution">
    <text evidence="1">The sequence shown here is derived from an EMBL/GenBank/DDBJ whole genome shotgun (WGS) entry which is preliminary data.</text>
</comment>
<gene>
    <name evidence="1" type="ORF">EV199_3505</name>
</gene>
<dbReference type="AlphaFoldDB" id="A0A4Q7MUG9"/>
<name>A0A4Q7MUG9_9BACT</name>
<reference evidence="1 2" key="1">
    <citation type="submission" date="2019-02" db="EMBL/GenBank/DDBJ databases">
        <title>Genomic Encyclopedia of Type Strains, Phase IV (KMG-IV): sequencing the most valuable type-strain genomes for metagenomic binning, comparative biology and taxonomic classification.</title>
        <authorList>
            <person name="Goeker M."/>
        </authorList>
    </citation>
    <scope>NUCLEOTIDE SEQUENCE [LARGE SCALE GENOMIC DNA]</scope>
    <source>
        <strain evidence="1 2">DSM 18116</strain>
    </source>
</reference>
<proteinExistence type="predicted"/>
<accession>A0A4Q7MUG9</accession>
<evidence type="ECO:0000313" key="1">
    <source>
        <dbReference type="EMBL" id="RZS71599.1"/>
    </source>
</evidence>
<organism evidence="1 2">
    <name type="scientific">Pseudobacter ginsenosidimutans</name>
    <dbReference type="NCBI Taxonomy" id="661488"/>
    <lineage>
        <taxon>Bacteria</taxon>
        <taxon>Pseudomonadati</taxon>
        <taxon>Bacteroidota</taxon>
        <taxon>Chitinophagia</taxon>
        <taxon>Chitinophagales</taxon>
        <taxon>Chitinophagaceae</taxon>
        <taxon>Pseudobacter</taxon>
    </lineage>
</organism>
<sequence>MQYVSEIIIVQGGRILAANAGAVQGLCSRSPPACDWAHANKLVDPG</sequence>
<protein>
    <submittedName>
        <fullName evidence="1">Uncharacterized protein</fullName>
    </submittedName>
</protein>
<dbReference type="EMBL" id="SGXA01000002">
    <property type="protein sequence ID" value="RZS71599.1"/>
    <property type="molecule type" value="Genomic_DNA"/>
</dbReference>
<keyword evidence="2" id="KW-1185">Reference proteome</keyword>
<evidence type="ECO:0000313" key="2">
    <source>
        <dbReference type="Proteomes" id="UP000293874"/>
    </source>
</evidence>